<sequence length="126" mass="14201">MKRADDFQERRKHLANLSEEELEARFWELAEKVVEPIIDLAYKNTSPSIERSVLLRMGFSSLEAKAIVDGAIDRGLIGKGAGHIIYKLAKEKNMEIRETGLKLAQGEIWDEAVSLFKGGTNNEIRS</sequence>
<feature type="domain" description="D-Lysine 5,6-aminomutase alpha subunit" evidence="1">
    <location>
        <begin position="2"/>
        <end position="116"/>
    </location>
</feature>
<comment type="caution">
    <text evidence="2">The sequence shown here is derived from an EMBL/GenBank/DDBJ whole genome shotgun (WGS) entry which is preliminary data.</text>
</comment>
<keyword evidence="3" id="KW-1185">Reference proteome</keyword>
<accession>A0A6N7XH30</accession>
<dbReference type="RefSeq" id="WP_154439760.1">
    <property type="nucleotide sequence ID" value="NZ_JAHLPJ010000001.1"/>
</dbReference>
<dbReference type="Pfam" id="PF16552">
    <property type="entry name" value="OAM_alpha"/>
    <property type="match status" value="1"/>
</dbReference>
<organism evidence="2 3">
    <name type="scientific">Tissierella pigra</name>
    <dbReference type="NCBI Taxonomy" id="2607614"/>
    <lineage>
        <taxon>Bacteria</taxon>
        <taxon>Bacillati</taxon>
        <taxon>Bacillota</taxon>
        <taxon>Tissierellia</taxon>
        <taxon>Tissierellales</taxon>
        <taxon>Tissierellaceae</taxon>
        <taxon>Tissierella</taxon>
    </lineage>
</organism>
<dbReference type="Proteomes" id="UP000469523">
    <property type="component" value="Unassembled WGS sequence"/>
</dbReference>
<reference evidence="2 3" key="1">
    <citation type="submission" date="2019-09" db="EMBL/GenBank/DDBJ databases">
        <title>In-depth cultivation of the pig gut microbiome towards novel bacterial diversity and tailored functional studies.</title>
        <authorList>
            <person name="Wylensek D."/>
            <person name="Hitch T.C.A."/>
            <person name="Clavel T."/>
        </authorList>
    </citation>
    <scope>NUCLEOTIDE SEQUENCE [LARGE SCALE GENOMIC DNA]</scope>
    <source>
        <strain evidence="2 3">WCA3-693-APC-4?</strain>
    </source>
</reference>
<dbReference type="GO" id="GO:0003824">
    <property type="term" value="F:catalytic activity"/>
    <property type="evidence" value="ECO:0007669"/>
    <property type="project" value="InterPro"/>
</dbReference>
<dbReference type="SUPFAM" id="SSF51703">
    <property type="entry name" value="Cobalamin (vitamin B12)-dependent enzymes"/>
    <property type="match status" value="1"/>
</dbReference>
<dbReference type="InterPro" id="IPR016176">
    <property type="entry name" value="Cbl-dep_enz_cat"/>
</dbReference>
<dbReference type="Gene3D" id="6.10.250.2220">
    <property type="match status" value="1"/>
</dbReference>
<dbReference type="Gene3D" id="1.10.8.1000">
    <property type="entry name" value="Ornithine 4,5 aminomutase S component, alpha subunit-like"/>
    <property type="match status" value="1"/>
</dbReference>
<dbReference type="InterPro" id="IPR015130">
    <property type="entry name" value="Lys-AminoMut_A"/>
</dbReference>
<dbReference type="AlphaFoldDB" id="A0A6N7XH30"/>
<evidence type="ECO:0000259" key="1">
    <source>
        <dbReference type="Pfam" id="PF16552"/>
    </source>
</evidence>
<name>A0A6N7XH30_9FIRM</name>
<protein>
    <submittedName>
        <fullName evidence="2">Ornithine aminomutase</fullName>
    </submittedName>
</protein>
<evidence type="ECO:0000313" key="2">
    <source>
        <dbReference type="EMBL" id="MSU01351.1"/>
    </source>
</evidence>
<gene>
    <name evidence="2" type="ORF">FYJ83_07715</name>
</gene>
<dbReference type="EMBL" id="VUNQ01000013">
    <property type="protein sequence ID" value="MSU01351.1"/>
    <property type="molecule type" value="Genomic_DNA"/>
</dbReference>
<proteinExistence type="predicted"/>
<dbReference type="GO" id="GO:0031419">
    <property type="term" value="F:cobalamin binding"/>
    <property type="evidence" value="ECO:0007669"/>
    <property type="project" value="InterPro"/>
</dbReference>
<evidence type="ECO:0000313" key="3">
    <source>
        <dbReference type="Proteomes" id="UP000469523"/>
    </source>
</evidence>